<feature type="binding site" evidence="10">
    <location>
        <position position="228"/>
    </location>
    <ligand>
        <name>Mg(2+)</name>
        <dbReference type="ChEBI" id="CHEBI:18420"/>
    </ligand>
</feature>
<comment type="subunit">
    <text evidence="10">Homodimer. Heterotetramer of two MnmE and two MnmG subunits.</text>
</comment>
<dbReference type="GO" id="GO:0003924">
    <property type="term" value="F:GTPase activity"/>
    <property type="evidence" value="ECO:0007669"/>
    <property type="project" value="UniProtKB-UniRule"/>
</dbReference>
<dbReference type="EMBL" id="LWQS01000071">
    <property type="protein sequence ID" value="OAN44105.1"/>
    <property type="molecule type" value="Genomic_DNA"/>
</dbReference>
<dbReference type="Gene3D" id="3.40.50.300">
    <property type="entry name" value="P-loop containing nucleotide triphosphate hydrolases"/>
    <property type="match status" value="1"/>
</dbReference>
<evidence type="ECO:0000256" key="1">
    <source>
        <dbReference type="ARBA" id="ARBA00011043"/>
    </source>
</evidence>
<evidence type="ECO:0000313" key="13">
    <source>
        <dbReference type="EMBL" id="OAN44105.1"/>
    </source>
</evidence>
<dbReference type="InterPro" id="IPR027266">
    <property type="entry name" value="TrmE/GcvT-like"/>
</dbReference>
<dbReference type="Proteomes" id="UP000078287">
    <property type="component" value="Unassembled WGS sequence"/>
</dbReference>
<dbReference type="NCBIfam" id="TIGR00450">
    <property type="entry name" value="mnmE_trmE_thdF"/>
    <property type="match status" value="1"/>
</dbReference>
<comment type="subcellular location">
    <subcellularLocation>
        <location evidence="10">Cytoplasm</location>
    </subcellularLocation>
</comment>
<comment type="cofactor">
    <cofactor evidence="10">
        <name>K(+)</name>
        <dbReference type="ChEBI" id="CHEBI:29103"/>
    </cofactor>
    <text evidence="10">Binds 1 potassium ion per subunit.</text>
</comment>
<keyword evidence="8 10" id="KW-0630">Potassium</keyword>
<evidence type="ECO:0000256" key="5">
    <source>
        <dbReference type="ARBA" id="ARBA00022741"/>
    </source>
</evidence>
<feature type="binding site" evidence="10">
    <location>
        <begin position="353"/>
        <end position="355"/>
    </location>
    <ligand>
        <name>GTP</name>
        <dbReference type="ChEBI" id="CHEBI:37565"/>
    </ligand>
</feature>
<evidence type="ECO:0000256" key="8">
    <source>
        <dbReference type="ARBA" id="ARBA00022958"/>
    </source>
</evidence>
<dbReference type="GO" id="GO:0002098">
    <property type="term" value="P:tRNA wobble uridine modification"/>
    <property type="evidence" value="ECO:0007669"/>
    <property type="project" value="TreeGrafter"/>
</dbReference>
<dbReference type="Gene3D" id="3.30.1360.120">
    <property type="entry name" value="Probable tRNA modification gtpase trme, domain 1"/>
    <property type="match status" value="1"/>
</dbReference>
<evidence type="ECO:0000256" key="9">
    <source>
        <dbReference type="ARBA" id="ARBA00023134"/>
    </source>
</evidence>
<organism evidence="13 14">
    <name type="scientific">Chloroflexus islandicus</name>
    <dbReference type="NCBI Taxonomy" id="1707952"/>
    <lineage>
        <taxon>Bacteria</taxon>
        <taxon>Bacillati</taxon>
        <taxon>Chloroflexota</taxon>
        <taxon>Chloroflexia</taxon>
        <taxon>Chloroflexales</taxon>
        <taxon>Chloroflexineae</taxon>
        <taxon>Chloroflexaceae</taxon>
        <taxon>Chloroflexus</taxon>
    </lineage>
</organism>
<feature type="binding site" evidence="10">
    <location>
        <begin position="268"/>
        <end position="271"/>
    </location>
    <ligand>
        <name>GTP</name>
        <dbReference type="ChEBI" id="CHEBI:37565"/>
    </ligand>
</feature>
<comment type="caution">
    <text evidence="10">Lacks conserved residue(s) required for the propagation of feature annotation.</text>
</comment>
<reference evidence="13 14" key="1">
    <citation type="submission" date="2016-04" db="EMBL/GenBank/DDBJ databases">
        <title>Chloroflexus islandicus sp. nov., a thermophilic filamentous anoxygenic phototrophic bacterium from geyser Strokkur (Iceland).</title>
        <authorList>
            <person name="Gaisin V.A."/>
            <person name="Kalashnikov A.M."/>
            <person name="Sukhacheva M.V."/>
            <person name="Grouzdev D.S."/>
            <person name="Ivanov T.M."/>
            <person name="Kuznetsov B."/>
            <person name="Gorlenko V.M."/>
        </authorList>
    </citation>
    <scope>NUCLEOTIDE SEQUENCE [LARGE SCALE GENOMIC DNA]</scope>
    <source>
        <strain evidence="14">isl-2</strain>
    </source>
</reference>
<comment type="caution">
    <text evidence="13">The sequence shown here is derived from an EMBL/GenBank/DDBJ whole genome shotgun (WGS) entry which is preliminary data.</text>
</comment>
<dbReference type="InterPro" id="IPR031168">
    <property type="entry name" value="G_TrmE"/>
</dbReference>
<feature type="binding site" evidence="10">
    <location>
        <position position="245"/>
    </location>
    <ligand>
        <name>K(+)</name>
        <dbReference type="ChEBI" id="CHEBI:29103"/>
    </ligand>
</feature>
<evidence type="ECO:0000256" key="11">
    <source>
        <dbReference type="RuleBase" id="RU003313"/>
    </source>
</evidence>
<dbReference type="FunFam" id="3.40.50.300:FF:001376">
    <property type="entry name" value="tRNA modification GTPase MnmE"/>
    <property type="match status" value="1"/>
</dbReference>
<feature type="binding site" evidence="10">
    <location>
        <begin position="243"/>
        <end position="249"/>
    </location>
    <ligand>
        <name>GTP</name>
        <dbReference type="ChEBI" id="CHEBI:37565"/>
    </ligand>
</feature>
<evidence type="ECO:0000256" key="3">
    <source>
        <dbReference type="ARBA" id="ARBA00022694"/>
    </source>
</evidence>
<keyword evidence="2 10" id="KW-0963">Cytoplasm</keyword>
<feature type="domain" description="TrmE-type G" evidence="12">
    <location>
        <begin position="214"/>
        <end position="372"/>
    </location>
</feature>
<keyword evidence="9 10" id="KW-0342">GTP-binding</keyword>
<sequence length="452" mass="47062">MSDTIAAIATPPGEGGIGIIRLSGPDAQSIALKIFRPARAGRLRSHRVRYGHVIGPNGAVIDEALLTFMAAPHSFTREDVVEISCHGGALPVQLTLEAALAAGARLANPGEFTMRAFLNGRIDLSQAEATLDVIRAQTSAGLAVAQAQLGGWLAREVRAARAALLEPLAYITALIDFPEEGIEPQAVAEPVAQALATVERLLAGADQGMVIRNGARVALVGRPNVGKSSLLNALLRVERAIVTPIPGTTRDTLEETANLAGVPVVLIDTAGMRASDDPVEQIGVERARSALASADLALLVFDAQQPFTAEDAAMLSATAERPTIIVWNKCDDPASAPPPAPEHPRSVAVVACSARYGHGIDHLATTIAATLLGGTLPAMGTTHLVSNPRHRAALRRAVEFLRAAQETLATNAATDLLAADLTGAANALGEITGETVGEDLLDVIFSRFCIGK</sequence>
<dbReference type="GO" id="GO:0005829">
    <property type="term" value="C:cytosol"/>
    <property type="evidence" value="ECO:0007669"/>
    <property type="project" value="TreeGrafter"/>
</dbReference>
<feature type="binding site" evidence="10">
    <location>
        <position position="248"/>
    </location>
    <ligand>
        <name>K(+)</name>
        <dbReference type="ChEBI" id="CHEBI:29103"/>
    </ligand>
</feature>
<evidence type="ECO:0000256" key="4">
    <source>
        <dbReference type="ARBA" id="ARBA00022723"/>
    </source>
</evidence>
<keyword evidence="7 10" id="KW-0460">Magnesium</keyword>
<dbReference type="GO" id="GO:0046872">
    <property type="term" value="F:metal ion binding"/>
    <property type="evidence" value="ECO:0007669"/>
    <property type="project" value="UniProtKB-KW"/>
</dbReference>
<dbReference type="CDD" id="cd14858">
    <property type="entry name" value="TrmE_N"/>
    <property type="match status" value="1"/>
</dbReference>
<dbReference type="SUPFAM" id="SSF52540">
    <property type="entry name" value="P-loop containing nucleoside triphosphate hydrolases"/>
    <property type="match status" value="1"/>
</dbReference>
<dbReference type="HAMAP" id="MF_00379">
    <property type="entry name" value="GTPase_MnmE"/>
    <property type="match status" value="1"/>
</dbReference>
<feature type="binding site" evidence="10">
    <location>
        <position position="224"/>
    </location>
    <ligand>
        <name>K(+)</name>
        <dbReference type="ChEBI" id="CHEBI:29103"/>
    </ligand>
</feature>
<dbReference type="GO" id="GO:0005525">
    <property type="term" value="F:GTP binding"/>
    <property type="evidence" value="ECO:0007669"/>
    <property type="project" value="UniProtKB-UniRule"/>
</dbReference>
<dbReference type="InterPro" id="IPR027417">
    <property type="entry name" value="P-loop_NTPase"/>
</dbReference>
<dbReference type="InterPro" id="IPR027368">
    <property type="entry name" value="MnmE_dom2"/>
</dbReference>
<feature type="binding site" evidence="10">
    <location>
        <position position="82"/>
    </location>
    <ligand>
        <name>(6S)-5-formyl-5,6,7,8-tetrahydrofolate</name>
        <dbReference type="ChEBI" id="CHEBI:57457"/>
    </ligand>
</feature>
<feature type="binding site" evidence="10">
    <location>
        <position position="21"/>
    </location>
    <ligand>
        <name>(6S)-5-formyl-5,6,7,8-tetrahydrofolate</name>
        <dbReference type="ChEBI" id="CHEBI:57457"/>
    </ligand>
</feature>
<feature type="binding site" evidence="10">
    <location>
        <position position="243"/>
    </location>
    <ligand>
        <name>K(+)</name>
        <dbReference type="ChEBI" id="CHEBI:29103"/>
    </ligand>
</feature>
<dbReference type="InterPro" id="IPR018948">
    <property type="entry name" value="GTP-bd_TrmE_N"/>
</dbReference>
<gene>
    <name evidence="10" type="primary">mnmE</name>
    <name evidence="10" type="synonym">trmE</name>
    <name evidence="13" type="ORF">A6A03_02865</name>
</gene>
<dbReference type="EC" id="3.6.-.-" evidence="10"/>
<keyword evidence="4 10" id="KW-0479">Metal-binding</keyword>
<dbReference type="InterPro" id="IPR005225">
    <property type="entry name" value="Small_GTP-bd"/>
</dbReference>
<evidence type="ECO:0000256" key="6">
    <source>
        <dbReference type="ARBA" id="ARBA00022801"/>
    </source>
</evidence>
<keyword evidence="14" id="KW-1185">Reference proteome</keyword>
<feature type="binding site" evidence="10">
    <location>
        <position position="121"/>
    </location>
    <ligand>
        <name>(6S)-5-formyl-5,6,7,8-tetrahydrofolate</name>
        <dbReference type="ChEBI" id="CHEBI:57457"/>
    </ligand>
</feature>
<evidence type="ECO:0000256" key="7">
    <source>
        <dbReference type="ARBA" id="ARBA00022842"/>
    </source>
</evidence>
<dbReference type="OrthoDB" id="9805918at2"/>
<name>A0A178M7U4_9CHLR</name>
<keyword evidence="3 10" id="KW-0819">tRNA processing</keyword>
<dbReference type="InterPro" id="IPR025867">
    <property type="entry name" value="MnmE_helical"/>
</dbReference>
<dbReference type="STRING" id="1707952.A6A03_02865"/>
<feature type="binding site" evidence="10">
    <location>
        <position position="249"/>
    </location>
    <ligand>
        <name>Mg(2+)</name>
        <dbReference type="ChEBI" id="CHEBI:18420"/>
    </ligand>
</feature>
<accession>A0A178M7U4</accession>
<keyword evidence="5 10" id="KW-0547">Nucleotide-binding</keyword>
<dbReference type="CDD" id="cd04164">
    <property type="entry name" value="trmE"/>
    <property type="match status" value="1"/>
</dbReference>
<dbReference type="FunFam" id="3.30.1360.120:FF:000003">
    <property type="entry name" value="tRNA modification GTPase MnmE"/>
    <property type="match status" value="1"/>
</dbReference>
<dbReference type="GO" id="GO:0030488">
    <property type="term" value="P:tRNA methylation"/>
    <property type="evidence" value="ECO:0007669"/>
    <property type="project" value="TreeGrafter"/>
</dbReference>
<dbReference type="PANTHER" id="PTHR42714:SF2">
    <property type="entry name" value="TRNA MODIFICATION GTPASE GTPBP3, MITOCHONDRIAL"/>
    <property type="match status" value="1"/>
</dbReference>
<dbReference type="RefSeq" id="WP_066789586.1">
    <property type="nucleotide sequence ID" value="NZ_LWQS01000071.1"/>
</dbReference>
<dbReference type="InterPro" id="IPR006073">
    <property type="entry name" value="GTP-bd"/>
</dbReference>
<dbReference type="AlphaFoldDB" id="A0A178M7U4"/>
<proteinExistence type="inferred from homology"/>
<evidence type="ECO:0000259" key="12">
    <source>
        <dbReference type="PROSITE" id="PS51709"/>
    </source>
</evidence>
<feature type="binding site" evidence="10">
    <location>
        <position position="452"/>
    </location>
    <ligand>
        <name>(6S)-5-formyl-5,6,7,8-tetrahydrofolate</name>
        <dbReference type="ChEBI" id="CHEBI:57457"/>
    </ligand>
</feature>
<dbReference type="GO" id="GO:0042802">
    <property type="term" value="F:identical protein binding"/>
    <property type="evidence" value="ECO:0007669"/>
    <property type="project" value="UniProtKB-ARBA"/>
</dbReference>
<dbReference type="Pfam" id="PF10396">
    <property type="entry name" value="TrmE_N"/>
    <property type="match status" value="1"/>
</dbReference>
<evidence type="ECO:0000256" key="10">
    <source>
        <dbReference type="HAMAP-Rule" id="MF_00379"/>
    </source>
</evidence>
<dbReference type="Pfam" id="PF01926">
    <property type="entry name" value="MMR_HSR1"/>
    <property type="match status" value="1"/>
</dbReference>
<dbReference type="Gene3D" id="1.20.120.430">
    <property type="entry name" value="tRNA modification GTPase MnmE domain 2"/>
    <property type="match status" value="1"/>
</dbReference>
<feature type="binding site" evidence="10">
    <location>
        <begin position="224"/>
        <end position="229"/>
    </location>
    <ligand>
        <name>GTP</name>
        <dbReference type="ChEBI" id="CHEBI:37565"/>
    </ligand>
</feature>
<evidence type="ECO:0000256" key="2">
    <source>
        <dbReference type="ARBA" id="ARBA00022490"/>
    </source>
</evidence>
<dbReference type="Pfam" id="PF12631">
    <property type="entry name" value="MnmE_helical"/>
    <property type="match status" value="1"/>
</dbReference>
<dbReference type="PANTHER" id="PTHR42714">
    <property type="entry name" value="TRNA MODIFICATION GTPASE GTPBP3"/>
    <property type="match status" value="1"/>
</dbReference>
<protein>
    <recommendedName>
        <fullName evidence="10">tRNA modification GTPase MnmE</fullName>
        <ecNumber evidence="10">3.6.-.-</ecNumber>
    </recommendedName>
</protein>
<evidence type="ECO:0000313" key="14">
    <source>
        <dbReference type="Proteomes" id="UP000078287"/>
    </source>
</evidence>
<comment type="function">
    <text evidence="10">Exhibits a very high intrinsic GTPase hydrolysis rate. Involved in the addition of a carboxymethylaminomethyl (cmnm) group at the wobble position (U34) of certain tRNAs, forming tRNA-cmnm(5)s(2)U34.</text>
</comment>
<dbReference type="NCBIfam" id="NF003661">
    <property type="entry name" value="PRK05291.1-3"/>
    <property type="match status" value="1"/>
</dbReference>
<comment type="similarity">
    <text evidence="1 10 11">Belongs to the TRAFAC class TrmE-Era-EngA-EngB-Septin-like GTPase superfamily. TrmE GTPase family.</text>
</comment>
<dbReference type="InterPro" id="IPR004520">
    <property type="entry name" value="GTPase_MnmE"/>
</dbReference>
<dbReference type="NCBIfam" id="TIGR00231">
    <property type="entry name" value="small_GTP"/>
    <property type="match status" value="1"/>
</dbReference>
<keyword evidence="6 10" id="KW-0378">Hydrolase</keyword>
<dbReference type="PROSITE" id="PS51709">
    <property type="entry name" value="G_TRME"/>
    <property type="match status" value="1"/>
</dbReference>